<feature type="compositionally biased region" description="Acidic residues" evidence="1">
    <location>
        <begin position="106"/>
        <end position="120"/>
    </location>
</feature>
<dbReference type="AlphaFoldDB" id="A0AAD9NK28"/>
<name>A0AAD9NK28_RIDPI</name>
<gene>
    <name evidence="2" type="ORF">NP493_1062g00044</name>
</gene>
<organism evidence="2 3">
    <name type="scientific">Ridgeia piscesae</name>
    <name type="common">Tubeworm</name>
    <dbReference type="NCBI Taxonomy" id="27915"/>
    <lineage>
        <taxon>Eukaryota</taxon>
        <taxon>Metazoa</taxon>
        <taxon>Spiralia</taxon>
        <taxon>Lophotrochozoa</taxon>
        <taxon>Annelida</taxon>
        <taxon>Polychaeta</taxon>
        <taxon>Sedentaria</taxon>
        <taxon>Canalipalpata</taxon>
        <taxon>Sabellida</taxon>
        <taxon>Siboglinidae</taxon>
        <taxon>Ridgeia</taxon>
    </lineage>
</organism>
<dbReference type="Proteomes" id="UP001209878">
    <property type="component" value="Unassembled WGS sequence"/>
</dbReference>
<evidence type="ECO:0000313" key="3">
    <source>
        <dbReference type="Proteomes" id="UP001209878"/>
    </source>
</evidence>
<keyword evidence="3" id="KW-1185">Reference proteome</keyword>
<dbReference type="EMBL" id="JAODUO010001061">
    <property type="protein sequence ID" value="KAK2171458.1"/>
    <property type="molecule type" value="Genomic_DNA"/>
</dbReference>
<feature type="region of interest" description="Disordered" evidence="1">
    <location>
        <begin position="102"/>
        <end position="123"/>
    </location>
</feature>
<evidence type="ECO:0000313" key="2">
    <source>
        <dbReference type="EMBL" id="KAK2171458.1"/>
    </source>
</evidence>
<evidence type="ECO:0000256" key="1">
    <source>
        <dbReference type="SAM" id="MobiDB-lite"/>
    </source>
</evidence>
<proteinExistence type="predicted"/>
<reference evidence="2" key="1">
    <citation type="journal article" date="2023" name="Mol. Biol. Evol.">
        <title>Third-Generation Sequencing Reveals the Adaptive Role of the Epigenome in Three Deep-Sea Polychaetes.</title>
        <authorList>
            <person name="Perez M."/>
            <person name="Aroh O."/>
            <person name="Sun Y."/>
            <person name="Lan Y."/>
            <person name="Juniper S.K."/>
            <person name="Young C.R."/>
            <person name="Angers B."/>
            <person name="Qian P.Y."/>
        </authorList>
    </citation>
    <scope>NUCLEOTIDE SEQUENCE</scope>
    <source>
        <strain evidence="2">R07B-5</strain>
    </source>
</reference>
<accession>A0AAD9NK28</accession>
<sequence>MVIKGDPRKGIKTSKEWITVLLACSAASESSVSPSTIIKCFARCGFMEAATLADEGVAQEHPDCDRLLGDVSWDDYVTMDDATLTTETAGDDWEAAIVAQVRGETQDDDDEVDDSGDGEPETPPVITAREALLQVKNIVGFALGASDAHLLEAASNLLQGHCIRQAALAEQKTITDFFKSQ</sequence>
<comment type="caution">
    <text evidence="2">The sequence shown here is derived from an EMBL/GenBank/DDBJ whole genome shotgun (WGS) entry which is preliminary data.</text>
</comment>
<protein>
    <submittedName>
        <fullName evidence="2">Uncharacterized protein</fullName>
    </submittedName>
</protein>